<organism evidence="11 12">
    <name type="scientific">Gnathostoma spinigerum</name>
    <dbReference type="NCBI Taxonomy" id="75299"/>
    <lineage>
        <taxon>Eukaryota</taxon>
        <taxon>Metazoa</taxon>
        <taxon>Ecdysozoa</taxon>
        <taxon>Nematoda</taxon>
        <taxon>Chromadorea</taxon>
        <taxon>Rhabditida</taxon>
        <taxon>Spirurina</taxon>
        <taxon>Gnathostomatomorpha</taxon>
        <taxon>Gnathostomatoidea</taxon>
        <taxon>Gnathostomatidae</taxon>
        <taxon>Gnathostoma</taxon>
    </lineage>
</organism>
<evidence type="ECO:0000256" key="6">
    <source>
        <dbReference type="ARBA" id="ARBA00023034"/>
    </source>
</evidence>
<dbReference type="GO" id="GO:0000139">
    <property type="term" value="C:Golgi membrane"/>
    <property type="evidence" value="ECO:0007669"/>
    <property type="project" value="UniProtKB-SubCell"/>
</dbReference>
<keyword evidence="6" id="KW-0333">Golgi apparatus</keyword>
<evidence type="ECO:0000259" key="9">
    <source>
        <dbReference type="Pfam" id="PF04136"/>
    </source>
</evidence>
<dbReference type="Pfam" id="PF20671">
    <property type="entry name" value="COG3_C"/>
    <property type="match status" value="1"/>
</dbReference>
<dbReference type="InterPro" id="IPR048320">
    <property type="entry name" value="COG3_N"/>
</dbReference>
<dbReference type="InterPro" id="IPR048685">
    <property type="entry name" value="COG3_C"/>
</dbReference>
<sequence length="836" mass="94776">MDNLGVLHKATVDLLCAAIADYGLKRPTEVNDSIIDANNKHGSDLEIQKRSLRPLADESFKSMMEVFRQEDEVVKLGCLDAVTDVEEVQSLRECLKRVRVLKENHDKCIQMLNALLSNYELITERTSSLHDACDRMMANQTELAAGSEELHAALHYYTQYDRIIKYLGSQKISVTGQVFTQILSTIVECLTFLHQHPGHKDAAAYIEKYEYCLSRAIAVIRVNVMADLEASIQAVRDHQCQLQLEDYANPYADDDTFALLYGVFAVRAGAVKTAIGVAESHFKGVTEFESMVADCYQTYFSIRNQLLSPAIEKTIDRLLSQHKNSSCALTRSGCTFLLRLCDDEYRLFNQFFITEGVSSSSLSASPVFRTKEFGQSSAAFTSSAMSSFDEFIESICRMFYDVLRPIIIHNTHLETLSELCNILKIEMIEERCGLMMSLISDKLKDSNVSNEENGPVTCISPSFNPRNGFIRVMSELVGDIAERIVHRTAIYCESDIANYHPSEGDLAYPEKLIMIKNIENETSASNKDEKSSNGKPIPSTSAVDLHCLWYPTVRRTVVCLSKLYKCVDHGVFQSLARDLLSTCCESLERASDQIKTRNRENQTRDQRALDGELFVIKHLLILREQTSPYRIIPASCLHCGHLNGEPVVQRDYSFDLSKIKASATNLFSDRQRWFELNSNNAFLEFLLQVPISVSEHSGDSRRIIDIHLKKHCNILIKAAAGMVVSELSGFMDKVEQLSNASEFNVRDSEITKCESMNNYVSQAYRRLVKFWPEILSTFNMYIGVRDTEEVLLQPVRRRIVEEFSRCCKFVEKNFDDEERQIAGVPSTEQVWLVLTA</sequence>
<accession>A0ABD6E4S4</accession>
<evidence type="ECO:0000256" key="8">
    <source>
        <dbReference type="ARBA" id="ARBA00031339"/>
    </source>
</evidence>
<keyword evidence="12" id="KW-1185">Reference proteome</keyword>
<evidence type="ECO:0000259" key="10">
    <source>
        <dbReference type="Pfam" id="PF20671"/>
    </source>
</evidence>
<comment type="subcellular location">
    <subcellularLocation>
        <location evidence="1">Golgi apparatus membrane</location>
        <topology evidence="1">Peripheral membrane protein</topology>
    </subcellularLocation>
</comment>
<evidence type="ECO:0000256" key="7">
    <source>
        <dbReference type="ARBA" id="ARBA00023136"/>
    </source>
</evidence>
<evidence type="ECO:0000256" key="4">
    <source>
        <dbReference type="ARBA" id="ARBA00022448"/>
    </source>
</evidence>
<dbReference type="PANTHER" id="PTHR13302">
    <property type="entry name" value="CONSERVED OLIGOMERIC GOLGI COMPLEX COMPONENT 3"/>
    <property type="match status" value="1"/>
</dbReference>
<keyword evidence="7" id="KW-0472">Membrane</keyword>
<keyword evidence="4" id="KW-0813">Transport</keyword>
<dbReference type="EMBL" id="JBGFUD010000629">
    <property type="protein sequence ID" value="MFH4974928.1"/>
    <property type="molecule type" value="Genomic_DNA"/>
</dbReference>
<dbReference type="AlphaFoldDB" id="A0ABD6E4S4"/>
<reference evidence="11 12" key="1">
    <citation type="submission" date="2024-08" db="EMBL/GenBank/DDBJ databases">
        <title>Gnathostoma spinigerum genome.</title>
        <authorList>
            <person name="Gonzalez-Bertolin B."/>
            <person name="Monzon S."/>
            <person name="Zaballos A."/>
            <person name="Jimenez P."/>
            <person name="Dekumyoy P."/>
            <person name="Varona S."/>
            <person name="Cuesta I."/>
            <person name="Sumanam S."/>
            <person name="Adisakwattana P."/>
            <person name="Gasser R.B."/>
            <person name="Hernandez-Gonzalez A."/>
            <person name="Young N.D."/>
            <person name="Perteguer M.J."/>
        </authorList>
    </citation>
    <scope>NUCLEOTIDE SEQUENCE [LARGE SCALE GENOMIC DNA]</scope>
    <source>
        <strain evidence="11">AL3</strain>
        <tissue evidence="11">Liver</tissue>
    </source>
</reference>
<evidence type="ECO:0000256" key="1">
    <source>
        <dbReference type="ARBA" id="ARBA00004395"/>
    </source>
</evidence>
<keyword evidence="5" id="KW-0653">Protein transport</keyword>
<protein>
    <recommendedName>
        <fullName evidence="3">Conserved oligomeric Golgi complex subunit 3</fullName>
    </recommendedName>
    <alternativeName>
        <fullName evidence="8">Component of oligomeric Golgi complex 3</fullName>
    </alternativeName>
</protein>
<dbReference type="InterPro" id="IPR007265">
    <property type="entry name" value="COG_su3"/>
</dbReference>
<name>A0ABD6E4S4_9BILA</name>
<evidence type="ECO:0000313" key="11">
    <source>
        <dbReference type="EMBL" id="MFH4974928.1"/>
    </source>
</evidence>
<dbReference type="Proteomes" id="UP001608902">
    <property type="component" value="Unassembled WGS sequence"/>
</dbReference>
<evidence type="ECO:0000256" key="5">
    <source>
        <dbReference type="ARBA" id="ARBA00022927"/>
    </source>
</evidence>
<evidence type="ECO:0000256" key="3">
    <source>
        <dbReference type="ARBA" id="ARBA00020976"/>
    </source>
</evidence>
<evidence type="ECO:0000313" key="12">
    <source>
        <dbReference type="Proteomes" id="UP001608902"/>
    </source>
</evidence>
<gene>
    <name evidence="11" type="ORF">AB6A40_001637</name>
</gene>
<dbReference type="GO" id="GO:0015031">
    <property type="term" value="P:protein transport"/>
    <property type="evidence" value="ECO:0007669"/>
    <property type="project" value="UniProtKB-KW"/>
</dbReference>
<proteinExistence type="inferred from homology"/>
<comment type="caution">
    <text evidence="11">The sequence shown here is derived from an EMBL/GenBank/DDBJ whole genome shotgun (WGS) entry which is preliminary data.</text>
</comment>
<dbReference type="PANTHER" id="PTHR13302:SF8">
    <property type="entry name" value="CONSERVED OLIGOMERIC GOLGI COMPLEX SUBUNIT 3"/>
    <property type="match status" value="1"/>
</dbReference>
<evidence type="ECO:0000256" key="2">
    <source>
        <dbReference type="ARBA" id="ARBA00009936"/>
    </source>
</evidence>
<feature type="domain" description="Conserved oligomeric Golgi complex subunit 3 N-terminal" evidence="9">
    <location>
        <begin position="89"/>
        <end position="229"/>
    </location>
</feature>
<comment type="similarity">
    <text evidence="2">Belongs to the COG3 family.</text>
</comment>
<dbReference type="Pfam" id="PF04136">
    <property type="entry name" value="COG3_N"/>
    <property type="match status" value="1"/>
</dbReference>
<feature type="domain" description="Conserved oligomeric Golgi complex subunit 3 C-terminal" evidence="10">
    <location>
        <begin position="257"/>
        <end position="631"/>
    </location>
</feature>